<dbReference type="Proteomes" id="UP000324800">
    <property type="component" value="Unassembled WGS sequence"/>
</dbReference>
<organism evidence="1 2">
    <name type="scientific">Streblomastix strix</name>
    <dbReference type="NCBI Taxonomy" id="222440"/>
    <lineage>
        <taxon>Eukaryota</taxon>
        <taxon>Metamonada</taxon>
        <taxon>Preaxostyla</taxon>
        <taxon>Oxymonadida</taxon>
        <taxon>Streblomastigidae</taxon>
        <taxon>Streblomastix</taxon>
    </lineage>
</organism>
<dbReference type="SUPFAM" id="SSF51126">
    <property type="entry name" value="Pectin lyase-like"/>
    <property type="match status" value="1"/>
</dbReference>
<dbReference type="AlphaFoldDB" id="A0A5J4VR27"/>
<reference evidence="1 2" key="1">
    <citation type="submission" date="2019-03" db="EMBL/GenBank/DDBJ databases">
        <title>Single cell metagenomics reveals metabolic interactions within the superorganism composed of flagellate Streblomastix strix and complex community of Bacteroidetes bacteria on its surface.</title>
        <authorList>
            <person name="Treitli S.C."/>
            <person name="Kolisko M."/>
            <person name="Husnik F."/>
            <person name="Keeling P."/>
            <person name="Hampl V."/>
        </authorList>
    </citation>
    <scope>NUCLEOTIDE SEQUENCE [LARGE SCALE GENOMIC DNA]</scope>
    <source>
        <strain evidence="1">ST1C</strain>
    </source>
</reference>
<evidence type="ECO:0000313" key="1">
    <source>
        <dbReference type="EMBL" id="KAA6384743.1"/>
    </source>
</evidence>
<dbReference type="OrthoDB" id="10691331at2759"/>
<comment type="caution">
    <text evidence="1">The sequence shown here is derived from an EMBL/GenBank/DDBJ whole genome shotgun (WGS) entry which is preliminary data.</text>
</comment>
<dbReference type="EMBL" id="SNRW01005603">
    <property type="protein sequence ID" value="KAA6384743.1"/>
    <property type="molecule type" value="Genomic_DNA"/>
</dbReference>
<dbReference type="InterPro" id="IPR011050">
    <property type="entry name" value="Pectin_lyase_fold/virulence"/>
</dbReference>
<name>A0A5J4VR27_9EUKA</name>
<evidence type="ECO:0000313" key="2">
    <source>
        <dbReference type="Proteomes" id="UP000324800"/>
    </source>
</evidence>
<evidence type="ECO:0008006" key="3">
    <source>
        <dbReference type="Google" id="ProtNLM"/>
    </source>
</evidence>
<accession>A0A5J4VR27</accession>
<sequence>MRKRSIYPTRSLIEKDRIQSKNCGNSAVQGGALNIWLSNEGKCYIANSSFINCSAKYDGGAIYTQISSGAELTIDGLCSFTDCYTQQYGGGLYAKIDGLNSKLILEDGMKFERCRSQQGGGAYIYFNNNGSFDINKVQYIDCEGINGGGIYINSNTSKTLNLNGTLLERCKSSYQGGGLYVNIYYGGQLIIDSCQFYQCESGNGGGIYVQIYFPGQCSFIIKNTTIHECKALNSTNSSLSYTESGYGGGIFLTGSGYYNTSTGLINLKGMKIYNNSADKYGQSLYVAITQVIQWCKYGILGDRVKGNYSDGISNKNELEGIPMAT</sequence>
<proteinExistence type="predicted"/>
<protein>
    <recommendedName>
        <fullName evidence="3">Right handed beta helix domain-containing protein</fullName>
    </recommendedName>
</protein>
<gene>
    <name evidence="1" type="ORF">EZS28_019729</name>
</gene>